<dbReference type="EMBL" id="HG994587">
    <property type="protein sequence ID" value="CAF3023378.1"/>
    <property type="molecule type" value="Genomic_DNA"/>
</dbReference>
<gene>
    <name evidence="2" type="ORF">LSAA_13638</name>
</gene>
<feature type="region of interest" description="Disordered" evidence="1">
    <location>
        <begin position="24"/>
        <end position="56"/>
    </location>
</feature>
<name>A0A7R8D772_LEPSM</name>
<evidence type="ECO:0000256" key="1">
    <source>
        <dbReference type="SAM" id="MobiDB-lite"/>
    </source>
</evidence>
<accession>A0A7R8D772</accession>
<sequence length="116" mass="12426">MSHKSCPLAKVIVIDSLSNFHPLKEQEKNADSGGGGSSFGSPFGNPLSMSTPGNRRSLQDVDALGLFLQGKSSGRHLSRCISDDVRRRSTASLISSSTYQLNHNLSSTGMCILFIL</sequence>
<feature type="compositionally biased region" description="Polar residues" evidence="1">
    <location>
        <begin position="47"/>
        <end position="56"/>
    </location>
</feature>
<organism evidence="2 3">
    <name type="scientific">Lepeophtheirus salmonis</name>
    <name type="common">Salmon louse</name>
    <name type="synonym">Caligus salmonis</name>
    <dbReference type="NCBI Taxonomy" id="72036"/>
    <lineage>
        <taxon>Eukaryota</taxon>
        <taxon>Metazoa</taxon>
        <taxon>Ecdysozoa</taxon>
        <taxon>Arthropoda</taxon>
        <taxon>Crustacea</taxon>
        <taxon>Multicrustacea</taxon>
        <taxon>Hexanauplia</taxon>
        <taxon>Copepoda</taxon>
        <taxon>Siphonostomatoida</taxon>
        <taxon>Caligidae</taxon>
        <taxon>Lepeophtheirus</taxon>
    </lineage>
</organism>
<dbReference type="Proteomes" id="UP000675881">
    <property type="component" value="Chromosome 8"/>
</dbReference>
<evidence type="ECO:0000313" key="3">
    <source>
        <dbReference type="Proteomes" id="UP000675881"/>
    </source>
</evidence>
<evidence type="ECO:0000313" key="2">
    <source>
        <dbReference type="EMBL" id="CAF3023378.1"/>
    </source>
</evidence>
<reference evidence="2" key="1">
    <citation type="submission" date="2021-02" db="EMBL/GenBank/DDBJ databases">
        <authorList>
            <person name="Bekaert M."/>
        </authorList>
    </citation>
    <scope>NUCLEOTIDE SEQUENCE</scope>
    <source>
        <strain evidence="2">IoA-00</strain>
    </source>
</reference>
<dbReference type="AlphaFoldDB" id="A0A7R8D772"/>
<protein>
    <submittedName>
        <fullName evidence="2">(salmon louse) hypothetical protein</fullName>
    </submittedName>
</protein>
<keyword evidence="3" id="KW-1185">Reference proteome</keyword>
<proteinExistence type="predicted"/>